<dbReference type="Proteomes" id="UP000053989">
    <property type="component" value="Unassembled WGS sequence"/>
</dbReference>
<keyword evidence="2" id="KW-1185">Reference proteome</keyword>
<evidence type="ECO:0000313" key="2">
    <source>
        <dbReference type="Proteomes" id="UP000053989"/>
    </source>
</evidence>
<evidence type="ECO:0000313" key="1">
    <source>
        <dbReference type="EMBL" id="KIM64189.1"/>
    </source>
</evidence>
<dbReference type="EMBL" id="KN822030">
    <property type="protein sequence ID" value="KIM64189.1"/>
    <property type="molecule type" value="Genomic_DNA"/>
</dbReference>
<dbReference type="AlphaFoldDB" id="A0A0C3E6Y8"/>
<gene>
    <name evidence="1" type="ORF">SCLCIDRAFT_663793</name>
</gene>
<reference evidence="1 2" key="1">
    <citation type="submission" date="2014-04" db="EMBL/GenBank/DDBJ databases">
        <authorList>
            <consortium name="DOE Joint Genome Institute"/>
            <person name="Kuo A."/>
            <person name="Kohler A."/>
            <person name="Nagy L.G."/>
            <person name="Floudas D."/>
            <person name="Copeland A."/>
            <person name="Barry K.W."/>
            <person name="Cichocki N."/>
            <person name="Veneault-Fourrey C."/>
            <person name="LaButti K."/>
            <person name="Lindquist E.A."/>
            <person name="Lipzen A."/>
            <person name="Lundell T."/>
            <person name="Morin E."/>
            <person name="Murat C."/>
            <person name="Sun H."/>
            <person name="Tunlid A."/>
            <person name="Henrissat B."/>
            <person name="Grigoriev I.V."/>
            <person name="Hibbett D.S."/>
            <person name="Martin F."/>
            <person name="Nordberg H.P."/>
            <person name="Cantor M.N."/>
            <person name="Hua S.X."/>
        </authorList>
    </citation>
    <scope>NUCLEOTIDE SEQUENCE [LARGE SCALE GENOMIC DNA]</scope>
    <source>
        <strain evidence="1 2">Foug A</strain>
    </source>
</reference>
<proteinExistence type="predicted"/>
<reference evidence="2" key="2">
    <citation type="submission" date="2015-01" db="EMBL/GenBank/DDBJ databases">
        <title>Evolutionary Origins and Diversification of the Mycorrhizal Mutualists.</title>
        <authorList>
            <consortium name="DOE Joint Genome Institute"/>
            <consortium name="Mycorrhizal Genomics Consortium"/>
            <person name="Kohler A."/>
            <person name="Kuo A."/>
            <person name="Nagy L.G."/>
            <person name="Floudas D."/>
            <person name="Copeland A."/>
            <person name="Barry K.W."/>
            <person name="Cichocki N."/>
            <person name="Veneault-Fourrey C."/>
            <person name="LaButti K."/>
            <person name="Lindquist E.A."/>
            <person name="Lipzen A."/>
            <person name="Lundell T."/>
            <person name="Morin E."/>
            <person name="Murat C."/>
            <person name="Riley R."/>
            <person name="Ohm R."/>
            <person name="Sun H."/>
            <person name="Tunlid A."/>
            <person name="Henrissat B."/>
            <person name="Grigoriev I.V."/>
            <person name="Hibbett D.S."/>
            <person name="Martin F."/>
        </authorList>
    </citation>
    <scope>NUCLEOTIDE SEQUENCE [LARGE SCALE GENOMIC DNA]</scope>
    <source>
        <strain evidence="2">Foug A</strain>
    </source>
</reference>
<dbReference type="HOGENOM" id="CLU_2293339_0_0_1"/>
<sequence length="101" mass="11700">MMQRTSYLAYRTQRWRQRVGFASEGFDNASFLGRPKYAHAERDWNELAVQVTGVLPHDTKLLLVKFGVGTLAHSHPSRPIRIRARLCQYLADAYLRLLRAI</sequence>
<dbReference type="InParanoid" id="A0A0C3E6Y8"/>
<organism evidence="1 2">
    <name type="scientific">Scleroderma citrinum Foug A</name>
    <dbReference type="NCBI Taxonomy" id="1036808"/>
    <lineage>
        <taxon>Eukaryota</taxon>
        <taxon>Fungi</taxon>
        <taxon>Dikarya</taxon>
        <taxon>Basidiomycota</taxon>
        <taxon>Agaricomycotina</taxon>
        <taxon>Agaricomycetes</taxon>
        <taxon>Agaricomycetidae</taxon>
        <taxon>Boletales</taxon>
        <taxon>Sclerodermatineae</taxon>
        <taxon>Sclerodermataceae</taxon>
        <taxon>Scleroderma</taxon>
    </lineage>
</organism>
<protein>
    <submittedName>
        <fullName evidence="1">Uncharacterized protein</fullName>
    </submittedName>
</protein>
<accession>A0A0C3E6Y8</accession>
<name>A0A0C3E6Y8_9AGAM</name>